<evidence type="ECO:0000313" key="2">
    <source>
        <dbReference type="Proteomes" id="UP000766595"/>
    </source>
</evidence>
<dbReference type="EMBL" id="JAHHZF010000005">
    <property type="protein sequence ID" value="MBT9290310.1"/>
    <property type="molecule type" value="Genomic_DNA"/>
</dbReference>
<gene>
    <name evidence="1" type="ORF">KL771_12630</name>
</gene>
<dbReference type="RefSeq" id="WP_261968908.1">
    <property type="nucleotide sequence ID" value="NZ_JAHHZF010000005.1"/>
</dbReference>
<dbReference type="AlphaFoldDB" id="A0A947D3G5"/>
<evidence type="ECO:0000313" key="1">
    <source>
        <dbReference type="EMBL" id="MBT9290310.1"/>
    </source>
</evidence>
<dbReference type="Proteomes" id="UP000766595">
    <property type="component" value="Unassembled WGS sequence"/>
</dbReference>
<name>A0A947D3G5_9HYPH</name>
<reference evidence="1 2" key="1">
    <citation type="submission" date="2021-06" db="EMBL/GenBank/DDBJ databases">
        <authorList>
            <person name="Grouzdev D.S."/>
            <person name="Koziaeva V."/>
        </authorList>
    </citation>
    <scope>NUCLEOTIDE SEQUENCE [LARGE SCALE GENOMIC DNA]</scope>
    <source>
        <strain evidence="1 2">22</strain>
    </source>
</reference>
<accession>A0A947D3G5</accession>
<protein>
    <submittedName>
        <fullName evidence="1">Uncharacterized protein</fullName>
    </submittedName>
</protein>
<keyword evidence="2" id="KW-1185">Reference proteome</keyword>
<sequence length="177" mass="18883">MIRLPHSHARILITAAVAILGLGAVPTMAVDGSRWGARDPVTQCAAIGASTALESGAVMALVRCEREEATASDELWLLEDFAVQIGAPRPHKGREELMTMPDSDTSKSVHSLRGAWTWVICRDPKAIAYSGGDPAKNCGRARVAKAEGACWVTTFGTWRCNMTGPAAAREVGYPPPR</sequence>
<comment type="caution">
    <text evidence="1">The sequence shown here is derived from an EMBL/GenBank/DDBJ whole genome shotgun (WGS) entry which is preliminary data.</text>
</comment>
<proteinExistence type="predicted"/>
<organism evidence="1 2">
    <name type="scientific">Prosthecodimorpha staleyi</name>
    <dbReference type="NCBI Taxonomy" id="2840188"/>
    <lineage>
        <taxon>Bacteria</taxon>
        <taxon>Pseudomonadati</taxon>
        <taxon>Pseudomonadota</taxon>
        <taxon>Alphaproteobacteria</taxon>
        <taxon>Hyphomicrobiales</taxon>
        <taxon>Ancalomicrobiaceae</taxon>
        <taxon>Prosthecodimorpha</taxon>
    </lineage>
</organism>